<feature type="region of interest" description="Disordered" evidence="2">
    <location>
        <begin position="351"/>
        <end position="403"/>
    </location>
</feature>
<feature type="compositionally biased region" description="Basic residues" evidence="2">
    <location>
        <begin position="255"/>
        <end position="268"/>
    </location>
</feature>
<feature type="region of interest" description="Disordered" evidence="2">
    <location>
        <begin position="206"/>
        <end position="338"/>
    </location>
</feature>
<evidence type="ECO:0000256" key="2">
    <source>
        <dbReference type="SAM" id="MobiDB-lite"/>
    </source>
</evidence>
<evidence type="ECO:0000313" key="4">
    <source>
        <dbReference type="Proteomes" id="UP000053820"/>
    </source>
</evidence>
<proteinExistence type="predicted"/>
<feature type="compositionally biased region" description="Acidic residues" evidence="2">
    <location>
        <begin position="229"/>
        <end position="248"/>
    </location>
</feature>
<evidence type="ECO:0000313" key="3">
    <source>
        <dbReference type="EMBL" id="KIJ63436.1"/>
    </source>
</evidence>
<feature type="region of interest" description="Disordered" evidence="2">
    <location>
        <begin position="546"/>
        <end position="816"/>
    </location>
</feature>
<keyword evidence="1" id="KW-0175">Coiled coil</keyword>
<gene>
    <name evidence="3" type="ORF">HYDPIDRAFT_113453</name>
</gene>
<feature type="compositionally biased region" description="Low complexity" evidence="2">
    <location>
        <begin position="651"/>
        <end position="669"/>
    </location>
</feature>
<dbReference type="HOGENOM" id="CLU_020595_0_0_1"/>
<feature type="compositionally biased region" description="Basic and acidic residues" evidence="2">
    <location>
        <begin position="12"/>
        <end position="21"/>
    </location>
</feature>
<feature type="compositionally biased region" description="Basic and acidic residues" evidence="2">
    <location>
        <begin position="639"/>
        <end position="649"/>
    </location>
</feature>
<feature type="compositionally biased region" description="Basic and acidic residues" evidence="2">
    <location>
        <begin position="475"/>
        <end position="491"/>
    </location>
</feature>
<feature type="compositionally biased region" description="Polar residues" evidence="2">
    <location>
        <begin position="463"/>
        <end position="474"/>
    </location>
</feature>
<keyword evidence="4" id="KW-1185">Reference proteome</keyword>
<evidence type="ECO:0000256" key="1">
    <source>
        <dbReference type="SAM" id="Coils"/>
    </source>
</evidence>
<feature type="compositionally biased region" description="Acidic residues" evidence="2">
    <location>
        <begin position="1"/>
        <end position="11"/>
    </location>
</feature>
<feature type="compositionally biased region" description="Low complexity" evidence="2">
    <location>
        <begin position="24"/>
        <end position="35"/>
    </location>
</feature>
<dbReference type="Proteomes" id="UP000053820">
    <property type="component" value="Unassembled WGS sequence"/>
</dbReference>
<dbReference type="AlphaFoldDB" id="A0A0C9WDX6"/>
<reference evidence="3 4" key="1">
    <citation type="submission" date="2014-04" db="EMBL/GenBank/DDBJ databases">
        <title>Evolutionary Origins and Diversification of the Mycorrhizal Mutualists.</title>
        <authorList>
            <consortium name="DOE Joint Genome Institute"/>
            <consortium name="Mycorrhizal Genomics Consortium"/>
            <person name="Kohler A."/>
            <person name="Kuo A."/>
            <person name="Nagy L.G."/>
            <person name="Floudas D."/>
            <person name="Copeland A."/>
            <person name="Barry K.W."/>
            <person name="Cichocki N."/>
            <person name="Veneault-Fourrey C."/>
            <person name="LaButti K."/>
            <person name="Lindquist E.A."/>
            <person name="Lipzen A."/>
            <person name="Lundell T."/>
            <person name="Morin E."/>
            <person name="Murat C."/>
            <person name="Riley R."/>
            <person name="Ohm R."/>
            <person name="Sun H."/>
            <person name="Tunlid A."/>
            <person name="Henrissat B."/>
            <person name="Grigoriev I.V."/>
            <person name="Hibbett D.S."/>
            <person name="Martin F."/>
        </authorList>
    </citation>
    <scope>NUCLEOTIDE SEQUENCE [LARGE SCALE GENOMIC DNA]</scope>
    <source>
        <strain evidence="3 4">MD-312</strain>
    </source>
</reference>
<protein>
    <submittedName>
        <fullName evidence="3">Uncharacterized protein</fullName>
    </submittedName>
</protein>
<feature type="compositionally biased region" description="Basic residues" evidence="2">
    <location>
        <begin position="39"/>
        <end position="52"/>
    </location>
</feature>
<feature type="region of interest" description="Disordered" evidence="2">
    <location>
        <begin position="458"/>
        <end position="533"/>
    </location>
</feature>
<feature type="compositionally biased region" description="Pro residues" evidence="2">
    <location>
        <begin position="729"/>
        <end position="742"/>
    </location>
</feature>
<feature type="compositionally biased region" description="Basic and acidic residues" evidence="2">
    <location>
        <begin position="751"/>
        <end position="792"/>
    </location>
</feature>
<sequence>MLPVDLDDEERVEIAHEHPTDLDSGPSSPSSGVPSYLQPRRRSKSATRHRSHTTTEGSSSHLLARLIARDEEVREVNALLVVTSERLENESTRANAAERRALDYFNRLRTVAESRERAEQESARLREELKLYKLQLENAQKEIFRAQDIINEVSAQRNEAEADAARARTKARKLQEEKLVMLAREDGRRQGYKEGLTIGRRIGYDQGRGIRDADGPSSRPRHYAISQEEGNEGDENDNDNDTVEEEERNDPRSQARLRSRASSRAQHHMRSESAPPVRTYDTAHHAPMLPVPTLVTPLPVRSPSHDTRTPSPPRDPGEPETIHPIPIRPSPIIPHHPVDVPHDGWIPRADSRTSYIPVPPPHELQQPVPATPSTITTDLHDGGRPSHSHSHRHPPESSSYPPIRTRDYAYQASAPAVPIQRPRTPSIISRSSTHVSQYDLVSAPNRRPGSSLRNEIYAGRARSGSQPTRPTMSRNEYRGEQENRYSGRSEAETMVEQWRADPDVVSTATPTRNPPRSLAPSAPQHQHQQHHYYPHRPREIVVPAPLGDVGARSHTPVPMEPTATLQMQAPEEESSPTRTRSPLEYLRQRFRQRPTSSNSIPNIVVESPSESASNASNEGTVTRPELLSPESANRPLPPSKDDHTQEHHRSSSSQHQPRQHPQQQQYQQYLHDPTQRSATPSAPWPAGFMPVSLGKGEREREREGGGRHARSKSAMGRGAVVGGEYEMAPLPPGVTYPAPPIRPQTSHRQHRERDRDGRAEGDGERGRYRDGDRRRDREGDRGKDRDGDRERNVGGSEEMSHSPAALQRPISLFDES</sequence>
<feature type="coiled-coil region" evidence="1">
    <location>
        <begin position="108"/>
        <end position="177"/>
    </location>
</feature>
<organism evidence="3 4">
    <name type="scientific">Hydnomerulius pinastri MD-312</name>
    <dbReference type="NCBI Taxonomy" id="994086"/>
    <lineage>
        <taxon>Eukaryota</taxon>
        <taxon>Fungi</taxon>
        <taxon>Dikarya</taxon>
        <taxon>Basidiomycota</taxon>
        <taxon>Agaricomycotina</taxon>
        <taxon>Agaricomycetes</taxon>
        <taxon>Agaricomycetidae</taxon>
        <taxon>Boletales</taxon>
        <taxon>Boletales incertae sedis</taxon>
        <taxon>Leucogyrophana</taxon>
    </lineage>
</organism>
<name>A0A0C9WDX6_9AGAM</name>
<feature type="region of interest" description="Disordered" evidence="2">
    <location>
        <begin position="1"/>
        <end position="61"/>
    </location>
</feature>
<feature type="compositionally biased region" description="Basic and acidic residues" evidence="2">
    <location>
        <begin position="695"/>
        <end position="706"/>
    </location>
</feature>
<dbReference type="OrthoDB" id="3268221at2759"/>
<dbReference type="EMBL" id="KN839851">
    <property type="protein sequence ID" value="KIJ63436.1"/>
    <property type="molecule type" value="Genomic_DNA"/>
</dbReference>
<accession>A0A0C9WDX6</accession>
<feature type="compositionally biased region" description="Low complexity" evidence="2">
    <location>
        <begin position="606"/>
        <end position="618"/>
    </location>
</feature>